<evidence type="ECO:0000256" key="1">
    <source>
        <dbReference type="SAM" id="MobiDB-lite"/>
    </source>
</evidence>
<gene>
    <name evidence="2" type="ORF">NEOLEDRAFT_1142095</name>
</gene>
<feature type="region of interest" description="Disordered" evidence="1">
    <location>
        <begin position="70"/>
        <end position="120"/>
    </location>
</feature>
<organism evidence="2 3">
    <name type="scientific">Neolentinus lepideus HHB14362 ss-1</name>
    <dbReference type="NCBI Taxonomy" id="1314782"/>
    <lineage>
        <taxon>Eukaryota</taxon>
        <taxon>Fungi</taxon>
        <taxon>Dikarya</taxon>
        <taxon>Basidiomycota</taxon>
        <taxon>Agaricomycotina</taxon>
        <taxon>Agaricomycetes</taxon>
        <taxon>Gloeophyllales</taxon>
        <taxon>Gloeophyllaceae</taxon>
        <taxon>Neolentinus</taxon>
    </lineage>
</organism>
<feature type="compositionally biased region" description="Low complexity" evidence="1">
    <location>
        <begin position="80"/>
        <end position="98"/>
    </location>
</feature>
<feature type="region of interest" description="Disordered" evidence="1">
    <location>
        <begin position="211"/>
        <end position="258"/>
    </location>
</feature>
<evidence type="ECO:0000313" key="2">
    <source>
        <dbReference type="EMBL" id="KZT19419.1"/>
    </source>
</evidence>
<evidence type="ECO:0000313" key="3">
    <source>
        <dbReference type="Proteomes" id="UP000076761"/>
    </source>
</evidence>
<dbReference type="InParanoid" id="A0A165NBF4"/>
<feature type="compositionally biased region" description="Acidic residues" evidence="1">
    <location>
        <begin position="215"/>
        <end position="226"/>
    </location>
</feature>
<dbReference type="STRING" id="1314782.A0A165NBF4"/>
<name>A0A165NBF4_9AGAM</name>
<proteinExistence type="predicted"/>
<reference evidence="2 3" key="1">
    <citation type="journal article" date="2016" name="Mol. Biol. Evol.">
        <title>Comparative Genomics of Early-Diverging Mushroom-Forming Fungi Provides Insights into the Origins of Lignocellulose Decay Capabilities.</title>
        <authorList>
            <person name="Nagy L.G."/>
            <person name="Riley R."/>
            <person name="Tritt A."/>
            <person name="Adam C."/>
            <person name="Daum C."/>
            <person name="Floudas D."/>
            <person name="Sun H."/>
            <person name="Yadav J.S."/>
            <person name="Pangilinan J."/>
            <person name="Larsson K.H."/>
            <person name="Matsuura K."/>
            <person name="Barry K."/>
            <person name="Labutti K."/>
            <person name="Kuo R."/>
            <person name="Ohm R.A."/>
            <person name="Bhattacharya S.S."/>
            <person name="Shirouzu T."/>
            <person name="Yoshinaga Y."/>
            <person name="Martin F.M."/>
            <person name="Grigoriev I.V."/>
            <person name="Hibbett D.S."/>
        </authorList>
    </citation>
    <scope>NUCLEOTIDE SEQUENCE [LARGE SCALE GENOMIC DNA]</scope>
    <source>
        <strain evidence="2 3">HHB14362 ss-1</strain>
    </source>
</reference>
<feature type="region of interest" description="Disordered" evidence="1">
    <location>
        <begin position="133"/>
        <end position="178"/>
    </location>
</feature>
<feature type="compositionally biased region" description="Low complexity" evidence="1">
    <location>
        <begin position="152"/>
        <end position="167"/>
    </location>
</feature>
<protein>
    <submittedName>
        <fullName evidence="2">Uncharacterized protein</fullName>
    </submittedName>
</protein>
<accession>A0A165NBF4</accession>
<dbReference type="Proteomes" id="UP000076761">
    <property type="component" value="Unassembled WGS sequence"/>
</dbReference>
<dbReference type="AlphaFoldDB" id="A0A165NBF4"/>
<sequence>MSLPYGQTYTYPRPPPTTNNLTHHQRMHLLKSTTKLAKVLGAPPKLVDVDIDLESCQVCFHREDDPIHVSLSSKHKRSHSVSSSSTGSSRPSSSSSTKLVKHKRPTTHKPAYAPTSAHSDDALSYKLSSLSLEPDSLSSPRPIPSRPEIHLPAHSTHSSSRRPSVASPVPPKPSFEGHSFFIETEQTQRRKKMDRVRRRLGEGVPVGLVFRVQDADDVESPLEESPPDYTSGEHGSGLFEDWGFSGRRRMGRSASARV</sequence>
<dbReference type="EMBL" id="KV425641">
    <property type="protein sequence ID" value="KZT19419.1"/>
    <property type="molecule type" value="Genomic_DNA"/>
</dbReference>
<dbReference type="OrthoDB" id="3215907at2759"/>
<keyword evidence="3" id="KW-1185">Reference proteome</keyword>